<accession>A0A1I1K9S6</accession>
<evidence type="ECO:0000313" key="2">
    <source>
        <dbReference type="EMBL" id="SFC57639.1"/>
    </source>
</evidence>
<proteinExistence type="predicted"/>
<feature type="transmembrane region" description="Helical" evidence="1">
    <location>
        <begin position="130"/>
        <end position="147"/>
    </location>
</feature>
<feature type="transmembrane region" description="Helical" evidence="1">
    <location>
        <begin position="104"/>
        <end position="124"/>
    </location>
</feature>
<name>A0A1I1K9S6_9ACTN</name>
<keyword evidence="1" id="KW-0472">Membrane</keyword>
<reference evidence="3" key="1">
    <citation type="submission" date="2016-10" db="EMBL/GenBank/DDBJ databases">
        <authorList>
            <person name="Varghese N."/>
            <person name="Submissions S."/>
        </authorList>
    </citation>
    <scope>NUCLEOTIDE SEQUENCE [LARGE SCALE GENOMIC DNA]</scope>
    <source>
        <strain evidence="3">DSM 45962</strain>
    </source>
</reference>
<gene>
    <name evidence="2" type="ORF">SAMN05661030_1344</name>
</gene>
<keyword evidence="1" id="KW-0812">Transmembrane</keyword>
<evidence type="ECO:0000256" key="1">
    <source>
        <dbReference type="SAM" id="Phobius"/>
    </source>
</evidence>
<feature type="transmembrane region" description="Helical" evidence="1">
    <location>
        <begin position="76"/>
        <end position="97"/>
    </location>
</feature>
<dbReference type="RefSeq" id="WP_091555688.1">
    <property type="nucleotide sequence ID" value="NZ_BNAC01000003.1"/>
</dbReference>
<sequence>MAAGPEHPGRRGWAERLLGGAAARTAPAAPRPTVQAPRSLRLAALLVGVEALGLVGVAGTVLWLTLTGTPDSTGRALAEVVYVLVGAAVLAAGAVGLRRVAGWARGPVVVLQLLLGLLGYVTAFDGGRPLLGLPLLACVAGVLWFLATPEARLAYAEQ</sequence>
<dbReference type="Proteomes" id="UP000199022">
    <property type="component" value="Unassembled WGS sequence"/>
</dbReference>
<dbReference type="AlphaFoldDB" id="A0A1I1K9S6"/>
<dbReference type="EMBL" id="FOMD01000001">
    <property type="protein sequence ID" value="SFC57639.1"/>
    <property type="molecule type" value="Genomic_DNA"/>
</dbReference>
<protein>
    <submittedName>
        <fullName evidence="2">Uncharacterized protein</fullName>
    </submittedName>
</protein>
<feature type="transmembrane region" description="Helical" evidence="1">
    <location>
        <begin position="42"/>
        <end position="64"/>
    </location>
</feature>
<keyword evidence="3" id="KW-1185">Reference proteome</keyword>
<keyword evidence="1" id="KW-1133">Transmembrane helix</keyword>
<organism evidence="2 3">
    <name type="scientific">Klenkia taihuensis</name>
    <dbReference type="NCBI Taxonomy" id="1225127"/>
    <lineage>
        <taxon>Bacteria</taxon>
        <taxon>Bacillati</taxon>
        <taxon>Actinomycetota</taxon>
        <taxon>Actinomycetes</taxon>
        <taxon>Geodermatophilales</taxon>
        <taxon>Geodermatophilaceae</taxon>
        <taxon>Klenkia</taxon>
    </lineage>
</organism>
<evidence type="ECO:0000313" key="3">
    <source>
        <dbReference type="Proteomes" id="UP000199022"/>
    </source>
</evidence>
<dbReference type="STRING" id="1225127.SAMN05661030_1344"/>